<evidence type="ECO:0000256" key="4">
    <source>
        <dbReference type="ARBA" id="ARBA00022989"/>
    </source>
</evidence>
<keyword evidence="5" id="KW-0472">Membrane</keyword>
<keyword evidence="4" id="KW-1133">Transmembrane helix</keyword>
<gene>
    <name evidence="8" type="primary">Fam187b</name>
</gene>
<keyword evidence="6" id="KW-0325">Glycoprotein</keyword>
<feature type="signal peptide" evidence="7">
    <location>
        <begin position="1"/>
        <end position="17"/>
    </location>
</feature>
<comment type="subcellular location">
    <subcellularLocation>
        <location evidence="1">Membrane</location>
        <topology evidence="1">Single-pass type I membrane protein</topology>
    </subcellularLocation>
</comment>
<dbReference type="InterPro" id="IPR039311">
    <property type="entry name" value="FAM187A/B"/>
</dbReference>
<keyword evidence="3 7" id="KW-0732">Signal</keyword>
<proteinExistence type="predicted"/>
<evidence type="ECO:0000256" key="3">
    <source>
        <dbReference type="ARBA" id="ARBA00022729"/>
    </source>
</evidence>
<dbReference type="GeneTree" id="ENSGT00530000063991"/>
<organism evidence="8 9">
    <name type="scientific">Jaculus jaculus</name>
    <name type="common">Lesser Egyptian jerboa</name>
    <dbReference type="NCBI Taxonomy" id="51337"/>
    <lineage>
        <taxon>Eukaryota</taxon>
        <taxon>Metazoa</taxon>
        <taxon>Chordata</taxon>
        <taxon>Craniata</taxon>
        <taxon>Vertebrata</taxon>
        <taxon>Euteleostomi</taxon>
        <taxon>Mammalia</taxon>
        <taxon>Eutheria</taxon>
        <taxon>Euarchontoglires</taxon>
        <taxon>Glires</taxon>
        <taxon>Rodentia</taxon>
        <taxon>Myomorpha</taxon>
        <taxon>Dipodoidea</taxon>
        <taxon>Dipodidae</taxon>
        <taxon>Dipodinae</taxon>
        <taxon>Jaculus</taxon>
    </lineage>
</organism>
<evidence type="ECO:0000256" key="7">
    <source>
        <dbReference type="SAM" id="SignalP"/>
    </source>
</evidence>
<keyword evidence="2" id="KW-0812">Transmembrane</keyword>
<protein>
    <submittedName>
        <fullName evidence="8">Uncharacterized protein</fullName>
    </submittedName>
</protein>
<evidence type="ECO:0000256" key="6">
    <source>
        <dbReference type="ARBA" id="ARBA00023180"/>
    </source>
</evidence>
<dbReference type="Proteomes" id="UP000694385">
    <property type="component" value="Unassembled WGS sequence"/>
</dbReference>
<dbReference type="PANTHER" id="PTHR32178">
    <property type="entry name" value="FAM187"/>
    <property type="match status" value="1"/>
</dbReference>
<dbReference type="GO" id="GO:0016020">
    <property type="term" value="C:membrane"/>
    <property type="evidence" value="ECO:0007669"/>
    <property type="project" value="UniProtKB-SubCell"/>
</dbReference>
<name>A0A8C5KPK0_JACJA</name>
<accession>A0A8C5KPK0</accession>
<dbReference type="AlphaFoldDB" id="A0A8C5KPK0"/>
<dbReference type="OMA" id="EACHVQC"/>
<evidence type="ECO:0000256" key="5">
    <source>
        <dbReference type="ARBA" id="ARBA00023136"/>
    </source>
</evidence>
<feature type="chain" id="PRO_5034870012" evidence="7">
    <location>
        <begin position="18"/>
        <end position="357"/>
    </location>
</feature>
<reference evidence="8" key="2">
    <citation type="submission" date="2025-09" db="UniProtKB">
        <authorList>
            <consortium name="Ensembl"/>
        </authorList>
    </citation>
    <scope>IDENTIFICATION</scope>
</reference>
<keyword evidence="9" id="KW-1185">Reference proteome</keyword>
<evidence type="ECO:0000313" key="9">
    <source>
        <dbReference type="Proteomes" id="UP000694385"/>
    </source>
</evidence>
<sequence length="357" mass="40828">MLAPLWMVNLSFPTVWAQMLISSPYRNVCRHALLSDNDIVLEHSFHRAHWYFSSSWNGDLFLLKSTPNIKTLPGGSLLLISLSPQPSQTGLYCCLDDNTARIAEDEIDFQYVTTLRITHKILGPKPLENETLSLSGKVHIFAQWEPWQDRNHCGKPGEHSRLGYCYMEMALERHMACWLYLRNCLRPDLQVEAYLFPCDSAKETNQPYFVYDFHQLSQFTRDRWLTCSLASIYRPVHWEANNTVVTWQCQLSGRNFGTSLNPSTSGRLLRVFRTATYRGFMEQELLAQFNPRPNPEMLWTQNGKLGAQGQQPEKAGSVLKGLKLMLLMGTALALVGPLLKVLHHAQGKKSNCLLLVR</sequence>
<evidence type="ECO:0000313" key="8">
    <source>
        <dbReference type="Ensembl" id="ENSJJAP00000012305.1"/>
    </source>
</evidence>
<dbReference type="PANTHER" id="PTHR32178:SF8">
    <property type="entry name" value="PROTEIN FAM187B"/>
    <property type="match status" value="1"/>
</dbReference>
<evidence type="ECO:0000256" key="2">
    <source>
        <dbReference type="ARBA" id="ARBA00022692"/>
    </source>
</evidence>
<dbReference type="Ensembl" id="ENSJJAT00000018789.1">
    <property type="protein sequence ID" value="ENSJJAP00000012305.1"/>
    <property type="gene ID" value="ENSJJAG00000015376.1"/>
</dbReference>
<evidence type="ECO:0000256" key="1">
    <source>
        <dbReference type="ARBA" id="ARBA00004479"/>
    </source>
</evidence>
<reference evidence="8" key="1">
    <citation type="submission" date="2025-08" db="UniProtKB">
        <authorList>
            <consortium name="Ensembl"/>
        </authorList>
    </citation>
    <scope>IDENTIFICATION</scope>
</reference>